<dbReference type="PANTHER" id="PTHR48172">
    <property type="match status" value="1"/>
</dbReference>
<dbReference type="STRING" id="212818.A0A0D1ZH89"/>
<reference evidence="3 4" key="1">
    <citation type="submission" date="2015-01" db="EMBL/GenBank/DDBJ databases">
        <title>The Genome Sequence of Exophiala mesophila CBS40295.</title>
        <authorList>
            <consortium name="The Broad Institute Genomics Platform"/>
            <person name="Cuomo C."/>
            <person name="de Hoog S."/>
            <person name="Gorbushina A."/>
            <person name="Stielow B."/>
            <person name="Teixiera M."/>
            <person name="Abouelleil A."/>
            <person name="Chapman S.B."/>
            <person name="Priest M."/>
            <person name="Young S.K."/>
            <person name="Wortman J."/>
            <person name="Nusbaum C."/>
            <person name="Birren B."/>
        </authorList>
    </citation>
    <scope>NUCLEOTIDE SEQUENCE [LARGE SCALE GENOMIC DNA]</scope>
    <source>
        <strain evidence="3 4">CBS 40295</strain>
    </source>
</reference>
<dbReference type="GeneID" id="27322256"/>
<keyword evidence="2" id="KW-0732">Signal</keyword>
<feature type="region of interest" description="Disordered" evidence="1">
    <location>
        <begin position="296"/>
        <end position="318"/>
    </location>
</feature>
<proteinExistence type="predicted"/>
<evidence type="ECO:0000256" key="2">
    <source>
        <dbReference type="SAM" id="SignalP"/>
    </source>
</evidence>
<feature type="signal peptide" evidence="2">
    <location>
        <begin position="1"/>
        <end position="29"/>
    </location>
</feature>
<keyword evidence="4" id="KW-1185">Reference proteome</keyword>
<protein>
    <recommendedName>
        <fullName evidence="5">Vacuolar protein sorting-associated protein 62</fullName>
    </recommendedName>
</protein>
<evidence type="ECO:0000256" key="1">
    <source>
        <dbReference type="SAM" id="MobiDB-lite"/>
    </source>
</evidence>
<feature type="compositionally biased region" description="Basic and acidic residues" evidence="1">
    <location>
        <begin position="168"/>
        <end position="185"/>
    </location>
</feature>
<dbReference type="RefSeq" id="XP_016224748.1">
    <property type="nucleotide sequence ID" value="XM_016368960.1"/>
</dbReference>
<accession>A0A0D1ZH89</accession>
<feature type="region of interest" description="Disordered" evidence="1">
    <location>
        <begin position="168"/>
        <end position="206"/>
    </location>
</feature>
<evidence type="ECO:0000313" key="3">
    <source>
        <dbReference type="EMBL" id="KIV93174.1"/>
    </source>
</evidence>
<dbReference type="EMBL" id="KN847522">
    <property type="protein sequence ID" value="KIV93174.1"/>
    <property type="molecule type" value="Genomic_DNA"/>
</dbReference>
<organism evidence="3 4">
    <name type="scientific">Exophiala mesophila</name>
    <name type="common">Black yeast-like fungus</name>
    <dbReference type="NCBI Taxonomy" id="212818"/>
    <lineage>
        <taxon>Eukaryota</taxon>
        <taxon>Fungi</taxon>
        <taxon>Dikarya</taxon>
        <taxon>Ascomycota</taxon>
        <taxon>Pezizomycotina</taxon>
        <taxon>Eurotiomycetes</taxon>
        <taxon>Chaetothyriomycetidae</taxon>
        <taxon>Chaetothyriales</taxon>
        <taxon>Herpotrichiellaceae</taxon>
        <taxon>Exophiala</taxon>
    </lineage>
</organism>
<dbReference type="VEuPathDB" id="FungiDB:PV10_04411"/>
<feature type="chain" id="PRO_5002252797" description="Vacuolar protein sorting-associated protein 62" evidence="2">
    <location>
        <begin position="30"/>
        <end position="624"/>
    </location>
</feature>
<gene>
    <name evidence="3" type="ORF">PV10_04411</name>
</gene>
<dbReference type="Proteomes" id="UP000054302">
    <property type="component" value="Unassembled WGS sequence"/>
</dbReference>
<sequence>MSVVPHHGGLFPLTQSIYILLALTCPSLSSPSQEIPLCVPSPSAICPPRAPPQTGDKVGSVEVRPEPVLSVIEHVNCAYEQDTAPSQEGEEMKAVKTKTTIGLLSTIISYMCLNSLARATHPEAFIWQDEDREEATWMATSRSWLDRKSCRWLGICGGRHMTFIGELDRFGHDPKPPQEEEKNPDDTPDWDWQNAWTEGNDRPEDWSDDERVLREVPDYVLEYAPLVHLYSGEQFWPCDIAEHLYHITPALNYTPLQSEQTHPTLMNLDRLNHWQNGRWVFLTSNDDVEERPEWLEGEKNIPNAPSNPDDTFEDNDGWVHRPGRTYVQGVKDAMKDLKQWFSSDLVDTEEDDQAFRATRFGKTDNSRVFPAEHQEMKRSQSTIEDGGRIRGGRSDAPAILITVNKGHGIVDAFWFFFYSFNLGNVVLNVRFGNHVGDWEHTAVRFQHGEPKAVFFSEHNFGSAYSYAAVEKLGKRPVIYSAYGTHAMYSTPDTHPYILPWGILHDLTDRGPLWDPALNAHAYTYDHKNDTLRSSNLTPEAPIGWFDFAGHWGDKFYPLSDKRQYRFAGQYHYVNGPLGPKFKDLARKKICPGGDSSPCVIKNWLAGSDKIGRLHLTNEDGENAW</sequence>
<evidence type="ECO:0000313" key="4">
    <source>
        <dbReference type="Proteomes" id="UP000054302"/>
    </source>
</evidence>
<dbReference type="Pfam" id="PF06101">
    <property type="entry name" value="Vps62"/>
    <property type="match status" value="1"/>
</dbReference>
<evidence type="ECO:0008006" key="5">
    <source>
        <dbReference type="Google" id="ProtNLM"/>
    </source>
</evidence>
<dbReference type="PANTHER" id="PTHR48172:SF2">
    <property type="entry name" value="VACUOLAR PROTEIN SORTING PROTEIN 62"/>
    <property type="match status" value="1"/>
</dbReference>
<dbReference type="OrthoDB" id="188042at2759"/>
<dbReference type="AlphaFoldDB" id="A0A0D1ZH89"/>
<dbReference type="HOGENOM" id="CLU_024079_4_0_1"/>
<dbReference type="OMA" id="FWPGDIA"/>
<name>A0A0D1ZH89_EXOME</name>
<dbReference type="InterPro" id="IPR009291">
    <property type="entry name" value="Vps62"/>
</dbReference>